<protein>
    <submittedName>
        <fullName evidence="1">Uncharacterized protein</fullName>
    </submittedName>
</protein>
<keyword evidence="2" id="KW-1185">Reference proteome</keyword>
<evidence type="ECO:0000313" key="1">
    <source>
        <dbReference type="EMBL" id="NKY57021.1"/>
    </source>
</evidence>
<comment type="caution">
    <text evidence="1">The sequence shown here is derived from an EMBL/GenBank/DDBJ whole genome shotgun (WGS) entry which is preliminary data.</text>
</comment>
<proteinExistence type="predicted"/>
<dbReference type="AlphaFoldDB" id="A0A846YGR2"/>
<organism evidence="1 2">
    <name type="scientific">Nocardia flavorosea</name>
    <dbReference type="NCBI Taxonomy" id="53429"/>
    <lineage>
        <taxon>Bacteria</taxon>
        <taxon>Bacillati</taxon>
        <taxon>Actinomycetota</taxon>
        <taxon>Actinomycetes</taxon>
        <taxon>Mycobacteriales</taxon>
        <taxon>Nocardiaceae</taxon>
        <taxon>Nocardia</taxon>
    </lineage>
</organism>
<dbReference type="EMBL" id="JAAXOT010000005">
    <property type="protein sequence ID" value="NKY57021.1"/>
    <property type="molecule type" value="Genomic_DNA"/>
</dbReference>
<name>A0A846YGR2_9NOCA</name>
<gene>
    <name evidence="1" type="ORF">HGA15_12810</name>
</gene>
<dbReference type="Proteomes" id="UP000570678">
    <property type="component" value="Unassembled WGS sequence"/>
</dbReference>
<reference evidence="1 2" key="1">
    <citation type="submission" date="2020-04" db="EMBL/GenBank/DDBJ databases">
        <title>MicrobeNet Type strains.</title>
        <authorList>
            <person name="Nicholson A.C."/>
        </authorList>
    </citation>
    <scope>NUCLEOTIDE SEQUENCE [LARGE SCALE GENOMIC DNA]</scope>
    <source>
        <strain evidence="1 2">JCM 3332</strain>
    </source>
</reference>
<dbReference type="RefSeq" id="WP_157116687.1">
    <property type="nucleotide sequence ID" value="NZ_JAAXOT010000005.1"/>
</dbReference>
<sequence length="118" mass="13187">MPDNMARAHVRVGFVSSSQHGRELDGCGARLSLRTADGCRMGRWMTWRGNEPNDSRSAMWRLVAGGSKLTWHVAIPVSVDRARSLSIVFGCVTSQLRNQIGLYTEIWKNELDSVHGME</sequence>
<accession>A0A846YGR2</accession>
<evidence type="ECO:0000313" key="2">
    <source>
        <dbReference type="Proteomes" id="UP000570678"/>
    </source>
</evidence>